<feature type="compositionally biased region" description="Low complexity" evidence="1">
    <location>
        <begin position="208"/>
        <end position="231"/>
    </location>
</feature>
<sequence>MPGVFGVTVSAGPVLVPLLVGVVVVWLLALGHRRALTPAHALTVLAAAGYAAAVLAVTFFPMTLVLGPGAAHPDWLAGVNVVPGARLDARNVVLNVVMTLPLGALLPLVLRVRNVAGVALAGLAVSGGIEAAQWAGSVLVGMDRTADVNDVLANVTGTLLGYASFRVAAGVATPALARLALPGSALDPGTDAQTGSGWLVDDPDDPDVLAGAPGAWTDGASTATTAAASSAVPKMRSPNAAYGSR</sequence>
<feature type="transmembrane region" description="Helical" evidence="2">
    <location>
        <begin position="92"/>
        <end position="110"/>
    </location>
</feature>
<dbReference type="InterPro" id="IPR006976">
    <property type="entry name" value="VanZ-like"/>
</dbReference>
<accession>A0A1H9I3H3</accession>
<evidence type="ECO:0000313" key="4">
    <source>
        <dbReference type="EMBL" id="SEQ68975.1"/>
    </source>
</evidence>
<dbReference type="PANTHER" id="PTHR36834:SF2">
    <property type="entry name" value="MEMBRANE PROTEIN"/>
    <property type="match status" value="1"/>
</dbReference>
<dbReference type="PANTHER" id="PTHR36834">
    <property type="entry name" value="MEMBRANE PROTEIN-RELATED"/>
    <property type="match status" value="1"/>
</dbReference>
<feature type="transmembrane region" description="Helical" evidence="2">
    <location>
        <begin position="42"/>
        <end position="66"/>
    </location>
</feature>
<keyword evidence="5" id="KW-1185">Reference proteome</keyword>
<dbReference type="Pfam" id="PF04892">
    <property type="entry name" value="VanZ"/>
    <property type="match status" value="1"/>
</dbReference>
<keyword evidence="2" id="KW-1133">Transmembrane helix</keyword>
<dbReference type="AlphaFoldDB" id="A0A1H9I3H3"/>
<proteinExistence type="predicted"/>
<keyword evidence="2" id="KW-0812">Transmembrane</keyword>
<organism evidence="4 5">
    <name type="scientific">Microlunatus flavus</name>
    <dbReference type="NCBI Taxonomy" id="1036181"/>
    <lineage>
        <taxon>Bacteria</taxon>
        <taxon>Bacillati</taxon>
        <taxon>Actinomycetota</taxon>
        <taxon>Actinomycetes</taxon>
        <taxon>Propionibacteriales</taxon>
        <taxon>Propionibacteriaceae</taxon>
        <taxon>Microlunatus</taxon>
    </lineage>
</organism>
<name>A0A1H9I3H3_9ACTN</name>
<keyword evidence="2" id="KW-0472">Membrane</keyword>
<protein>
    <submittedName>
        <fullName evidence="4">Glycopeptide antibiotics resistance protein</fullName>
    </submittedName>
</protein>
<feature type="transmembrane region" description="Helical" evidence="2">
    <location>
        <begin position="12"/>
        <end position="30"/>
    </location>
</feature>
<dbReference type="Proteomes" id="UP000198504">
    <property type="component" value="Unassembled WGS sequence"/>
</dbReference>
<dbReference type="InterPro" id="IPR053150">
    <property type="entry name" value="Teicoplanin_resist-assoc"/>
</dbReference>
<evidence type="ECO:0000256" key="1">
    <source>
        <dbReference type="SAM" id="MobiDB-lite"/>
    </source>
</evidence>
<feature type="domain" description="VanZ-like" evidence="3">
    <location>
        <begin position="50"/>
        <end position="167"/>
    </location>
</feature>
<dbReference type="EMBL" id="FOFA01000005">
    <property type="protein sequence ID" value="SEQ68975.1"/>
    <property type="molecule type" value="Genomic_DNA"/>
</dbReference>
<evidence type="ECO:0000313" key="5">
    <source>
        <dbReference type="Proteomes" id="UP000198504"/>
    </source>
</evidence>
<gene>
    <name evidence="4" type="ORF">SAMN05421756_10560</name>
</gene>
<dbReference type="OrthoDB" id="3296153at2"/>
<reference evidence="5" key="1">
    <citation type="submission" date="2016-10" db="EMBL/GenBank/DDBJ databases">
        <authorList>
            <person name="Varghese N."/>
            <person name="Submissions S."/>
        </authorList>
    </citation>
    <scope>NUCLEOTIDE SEQUENCE [LARGE SCALE GENOMIC DNA]</scope>
    <source>
        <strain evidence="5">CGMCC 4.6856</strain>
    </source>
</reference>
<evidence type="ECO:0000256" key="2">
    <source>
        <dbReference type="SAM" id="Phobius"/>
    </source>
</evidence>
<feature type="region of interest" description="Disordered" evidence="1">
    <location>
        <begin position="192"/>
        <end position="245"/>
    </location>
</feature>
<dbReference type="RefSeq" id="WP_139209844.1">
    <property type="nucleotide sequence ID" value="NZ_FOFA01000005.1"/>
</dbReference>
<evidence type="ECO:0000259" key="3">
    <source>
        <dbReference type="Pfam" id="PF04892"/>
    </source>
</evidence>